<evidence type="ECO:0008006" key="4">
    <source>
        <dbReference type="Google" id="ProtNLM"/>
    </source>
</evidence>
<dbReference type="AlphaFoldDB" id="A0A4R6TRW1"/>
<dbReference type="RefSeq" id="WP_101497865.1">
    <property type="nucleotide sequence ID" value="NZ_LNJZ01000009.1"/>
</dbReference>
<keyword evidence="3" id="KW-1185">Reference proteome</keyword>
<sequence length="179" mass="19822">MKAVHLTLFALLLTLGATSARSDEPPLLIDAGPRTCQPLREGPTLAADLKLCIRQAELGHAEAQYQLGNYWHDGTLAGQDFNKALHWYEQASLQGHAGAQYRLGLMFAHGEGVAVNRPQAYVILKMSAINGSDEAFDASDLLDAQMSRDELKQANDVLSHIFRRYLRHIQEQSLHSDSE</sequence>
<dbReference type="SUPFAM" id="SSF81901">
    <property type="entry name" value="HCP-like"/>
    <property type="match status" value="1"/>
</dbReference>
<evidence type="ECO:0000313" key="3">
    <source>
        <dbReference type="Proteomes" id="UP000294575"/>
    </source>
</evidence>
<name>A0A4R6TRW1_9GAMM</name>
<gene>
    <name evidence="2" type="ORF">DFQ45_11723</name>
</gene>
<comment type="caution">
    <text evidence="2">The sequence shown here is derived from an EMBL/GenBank/DDBJ whole genome shotgun (WGS) entry which is preliminary data.</text>
</comment>
<accession>A0A4R6TRW1</accession>
<evidence type="ECO:0000313" key="2">
    <source>
        <dbReference type="EMBL" id="TDQ34775.1"/>
    </source>
</evidence>
<dbReference type="InterPro" id="IPR011990">
    <property type="entry name" value="TPR-like_helical_dom_sf"/>
</dbReference>
<proteinExistence type="predicted"/>
<reference evidence="2 3" key="1">
    <citation type="submission" date="2019-03" db="EMBL/GenBank/DDBJ databases">
        <title>Genomic Encyclopedia of Type Strains, Phase IV (KMG-IV): sequencing the most valuable type-strain genomes for metagenomic binning, comparative biology and taxonomic classification.</title>
        <authorList>
            <person name="Goeker M."/>
        </authorList>
    </citation>
    <scope>NUCLEOTIDE SEQUENCE [LARGE SCALE GENOMIC DNA]</scope>
    <source>
        <strain evidence="2 3">DSM 28679</strain>
    </source>
</reference>
<dbReference type="Proteomes" id="UP000294575">
    <property type="component" value="Unassembled WGS sequence"/>
</dbReference>
<keyword evidence="1" id="KW-0732">Signal</keyword>
<dbReference type="Gene3D" id="1.25.40.10">
    <property type="entry name" value="Tetratricopeptide repeat domain"/>
    <property type="match status" value="1"/>
</dbReference>
<dbReference type="EMBL" id="SNYK01000017">
    <property type="protein sequence ID" value="TDQ34775.1"/>
    <property type="molecule type" value="Genomic_DNA"/>
</dbReference>
<protein>
    <recommendedName>
        <fullName evidence="4">Sel1 repeat-containing protein</fullName>
    </recommendedName>
</protein>
<dbReference type="SMART" id="SM00671">
    <property type="entry name" value="SEL1"/>
    <property type="match status" value="2"/>
</dbReference>
<dbReference type="OrthoDB" id="6429934at2"/>
<dbReference type="InterPro" id="IPR006597">
    <property type="entry name" value="Sel1-like"/>
</dbReference>
<organism evidence="2 3">
    <name type="scientific">Thiopseudomonas denitrificans</name>
    <dbReference type="NCBI Taxonomy" id="1501432"/>
    <lineage>
        <taxon>Bacteria</taxon>
        <taxon>Pseudomonadati</taxon>
        <taxon>Pseudomonadota</taxon>
        <taxon>Gammaproteobacteria</taxon>
        <taxon>Pseudomonadales</taxon>
        <taxon>Pseudomonadaceae</taxon>
        <taxon>Thiopseudomonas</taxon>
    </lineage>
</organism>
<dbReference type="InterPro" id="IPR050767">
    <property type="entry name" value="Sel1_AlgK"/>
</dbReference>
<dbReference type="PANTHER" id="PTHR11102">
    <property type="entry name" value="SEL-1-LIKE PROTEIN"/>
    <property type="match status" value="1"/>
</dbReference>
<dbReference type="PANTHER" id="PTHR11102:SF160">
    <property type="entry name" value="ERAD-ASSOCIATED E3 UBIQUITIN-PROTEIN LIGASE COMPONENT HRD3"/>
    <property type="match status" value="1"/>
</dbReference>
<dbReference type="Pfam" id="PF08238">
    <property type="entry name" value="Sel1"/>
    <property type="match status" value="2"/>
</dbReference>
<feature type="signal peptide" evidence="1">
    <location>
        <begin position="1"/>
        <end position="22"/>
    </location>
</feature>
<evidence type="ECO:0000256" key="1">
    <source>
        <dbReference type="SAM" id="SignalP"/>
    </source>
</evidence>
<feature type="chain" id="PRO_5020839693" description="Sel1 repeat-containing protein" evidence="1">
    <location>
        <begin position="23"/>
        <end position="179"/>
    </location>
</feature>